<protein>
    <submittedName>
        <fullName evidence="8">SusD family protein</fullName>
    </submittedName>
</protein>
<evidence type="ECO:0000256" key="3">
    <source>
        <dbReference type="ARBA" id="ARBA00022729"/>
    </source>
</evidence>
<dbReference type="EMBL" id="FWYB01000006">
    <property type="protein sequence ID" value="SMC94797.1"/>
    <property type="molecule type" value="Genomic_DNA"/>
</dbReference>
<gene>
    <name evidence="8" type="ORF">SAMN04488101_106143</name>
</gene>
<evidence type="ECO:0000256" key="5">
    <source>
        <dbReference type="ARBA" id="ARBA00023237"/>
    </source>
</evidence>
<dbReference type="AlphaFoldDB" id="A0A1W2DB40"/>
<dbReference type="Pfam" id="PF07980">
    <property type="entry name" value="SusD_RagB"/>
    <property type="match status" value="1"/>
</dbReference>
<keyword evidence="5" id="KW-0998">Cell outer membrane</keyword>
<dbReference type="STRING" id="475255.SAMN04488101_106143"/>
<evidence type="ECO:0000256" key="2">
    <source>
        <dbReference type="ARBA" id="ARBA00006275"/>
    </source>
</evidence>
<feature type="domain" description="SusD-like N-terminal" evidence="7">
    <location>
        <begin position="24"/>
        <end position="238"/>
    </location>
</feature>
<dbReference type="Gene3D" id="1.25.40.390">
    <property type="match status" value="1"/>
</dbReference>
<dbReference type="Pfam" id="PF14322">
    <property type="entry name" value="SusD-like_3"/>
    <property type="match status" value="1"/>
</dbReference>
<dbReference type="Proteomes" id="UP000192678">
    <property type="component" value="Unassembled WGS sequence"/>
</dbReference>
<dbReference type="PROSITE" id="PS51257">
    <property type="entry name" value="PROKAR_LIPOPROTEIN"/>
    <property type="match status" value="1"/>
</dbReference>
<organism evidence="8 9">
    <name type="scientific">Pedobacter nyackensis</name>
    <dbReference type="NCBI Taxonomy" id="475255"/>
    <lineage>
        <taxon>Bacteria</taxon>
        <taxon>Pseudomonadati</taxon>
        <taxon>Bacteroidota</taxon>
        <taxon>Sphingobacteriia</taxon>
        <taxon>Sphingobacteriales</taxon>
        <taxon>Sphingobacteriaceae</taxon>
        <taxon>Pedobacter</taxon>
    </lineage>
</organism>
<keyword evidence="9" id="KW-1185">Reference proteome</keyword>
<comment type="similarity">
    <text evidence="2">Belongs to the SusD family.</text>
</comment>
<feature type="domain" description="RagB/SusD" evidence="6">
    <location>
        <begin position="357"/>
        <end position="439"/>
    </location>
</feature>
<name>A0A1W2DB40_9SPHI</name>
<dbReference type="GO" id="GO:0009279">
    <property type="term" value="C:cell outer membrane"/>
    <property type="evidence" value="ECO:0007669"/>
    <property type="project" value="UniProtKB-SubCell"/>
</dbReference>
<dbReference type="RefSeq" id="WP_084289746.1">
    <property type="nucleotide sequence ID" value="NZ_FWYB01000006.1"/>
</dbReference>
<reference evidence="8 9" key="1">
    <citation type="submission" date="2017-04" db="EMBL/GenBank/DDBJ databases">
        <authorList>
            <person name="Afonso C.L."/>
            <person name="Miller P.J."/>
            <person name="Scott M.A."/>
            <person name="Spackman E."/>
            <person name="Goraichik I."/>
            <person name="Dimitrov K.M."/>
            <person name="Suarez D.L."/>
            <person name="Swayne D.E."/>
        </authorList>
    </citation>
    <scope>NUCLEOTIDE SEQUENCE [LARGE SCALE GENOMIC DNA]</scope>
    <source>
        <strain evidence="8 9">DSM 19625</strain>
    </source>
</reference>
<evidence type="ECO:0000259" key="7">
    <source>
        <dbReference type="Pfam" id="PF14322"/>
    </source>
</evidence>
<evidence type="ECO:0000313" key="8">
    <source>
        <dbReference type="EMBL" id="SMC94797.1"/>
    </source>
</evidence>
<evidence type="ECO:0000256" key="4">
    <source>
        <dbReference type="ARBA" id="ARBA00023136"/>
    </source>
</evidence>
<proteinExistence type="inferred from homology"/>
<comment type="subcellular location">
    <subcellularLocation>
        <location evidence="1">Cell outer membrane</location>
    </subcellularLocation>
</comment>
<dbReference type="Gene3D" id="1.25.40.900">
    <property type="match status" value="1"/>
</dbReference>
<dbReference type="OrthoDB" id="1097962at2"/>
<evidence type="ECO:0000313" key="9">
    <source>
        <dbReference type="Proteomes" id="UP000192678"/>
    </source>
</evidence>
<evidence type="ECO:0000256" key="1">
    <source>
        <dbReference type="ARBA" id="ARBA00004442"/>
    </source>
</evidence>
<dbReference type="InterPro" id="IPR033985">
    <property type="entry name" value="SusD-like_N"/>
</dbReference>
<dbReference type="SUPFAM" id="SSF48452">
    <property type="entry name" value="TPR-like"/>
    <property type="match status" value="1"/>
</dbReference>
<evidence type="ECO:0000259" key="6">
    <source>
        <dbReference type="Pfam" id="PF07980"/>
    </source>
</evidence>
<dbReference type="Gene3D" id="2.20.20.130">
    <property type="match status" value="1"/>
</dbReference>
<dbReference type="InterPro" id="IPR011990">
    <property type="entry name" value="TPR-like_helical_dom_sf"/>
</dbReference>
<keyword evidence="4" id="KW-0472">Membrane</keyword>
<sequence>MKTKTKIFAILTMFILVSGAGCKKFLEVDPKSTMGSDQLLSSEVGFQQALTGLYSQMASRDLYGDNLTMGFSSLIAQNYSASLSSVFSFPTTVALNYKGADAAPLVAAIWTKAYNTIAGANNILAKIDDKKDKFTAHHYGLIKGETLGVRAYLHFDLLRLFGANFATNPTKKAIPYRTELNALSKVPSTVAEVSAFILEDLKQAEMLMKGKDPILTEKSRRFRMNYYAIKALQAKVYLFRGDKVNAAAAANEVINSGIFTLIDAKKVSVAAAAKDRTFSTEQVFAIRVKDMRVWVETENAYFKTVSDNRKNLTRTLADFKTLYEVDATGGTDIRYANLIETDGLISFCSKYWQTWVGTVENDRLDQNVTLMRLSEMYYIMAETATTPDEGLVFLNQVRDKRVLPVIASGVTAQRLTDEITKEYQKDFYAEGQLFYYYKRKLSPRMLFSTKNLTEANYVVPVPDNELEFNPNYN</sequence>
<dbReference type="InterPro" id="IPR012944">
    <property type="entry name" value="SusD_RagB_dom"/>
</dbReference>
<keyword evidence="3" id="KW-0732">Signal</keyword>
<accession>A0A1W2DB40</accession>